<keyword evidence="1" id="KW-1133">Transmembrane helix</keyword>
<keyword evidence="3" id="KW-1185">Reference proteome</keyword>
<organism evidence="2 3">
    <name type="scientific">Lojkania enalia</name>
    <dbReference type="NCBI Taxonomy" id="147567"/>
    <lineage>
        <taxon>Eukaryota</taxon>
        <taxon>Fungi</taxon>
        <taxon>Dikarya</taxon>
        <taxon>Ascomycota</taxon>
        <taxon>Pezizomycotina</taxon>
        <taxon>Dothideomycetes</taxon>
        <taxon>Pleosporomycetidae</taxon>
        <taxon>Pleosporales</taxon>
        <taxon>Pleosporales incertae sedis</taxon>
        <taxon>Lojkania</taxon>
    </lineage>
</organism>
<dbReference type="Proteomes" id="UP000800093">
    <property type="component" value="Unassembled WGS sequence"/>
</dbReference>
<feature type="non-terminal residue" evidence="2">
    <location>
        <position position="1"/>
    </location>
</feature>
<keyword evidence="1" id="KW-0812">Transmembrane</keyword>
<dbReference type="AlphaFoldDB" id="A0A9P4KB91"/>
<gene>
    <name evidence="2" type="ORF">CC78DRAFT_461067</name>
</gene>
<evidence type="ECO:0000313" key="3">
    <source>
        <dbReference type="Proteomes" id="UP000800093"/>
    </source>
</evidence>
<feature type="transmembrane region" description="Helical" evidence="1">
    <location>
        <begin position="26"/>
        <end position="42"/>
    </location>
</feature>
<dbReference type="OrthoDB" id="4916058at2759"/>
<evidence type="ECO:0000256" key="1">
    <source>
        <dbReference type="SAM" id="Phobius"/>
    </source>
</evidence>
<proteinExistence type="predicted"/>
<comment type="caution">
    <text evidence="2">The sequence shown here is derived from an EMBL/GenBank/DDBJ whole genome shotgun (WGS) entry which is preliminary data.</text>
</comment>
<protein>
    <submittedName>
        <fullName evidence="2">Uncharacterized protein</fullName>
    </submittedName>
</protein>
<sequence>YADKGRDILLDSYSKDKFNLSSLTEYYLYILVDILLDYYILIRRGDQRIVEILDLFIFEFKGEGPIYYILLIFMI</sequence>
<reference evidence="3" key="1">
    <citation type="journal article" date="2020" name="Stud. Mycol.">
        <title>101 Dothideomycetes genomes: A test case for predicting lifestyles and emergence of pathogens.</title>
        <authorList>
            <person name="Haridas S."/>
            <person name="Albert R."/>
            <person name="Binder M."/>
            <person name="Bloem J."/>
            <person name="LaButti K."/>
            <person name="Salamov A."/>
            <person name="Andreopoulos B."/>
            <person name="Baker S."/>
            <person name="Barry K."/>
            <person name="Bills G."/>
            <person name="Bluhm B."/>
            <person name="Cannon C."/>
            <person name="Castanera R."/>
            <person name="Culley D."/>
            <person name="Daum C."/>
            <person name="Ezra D."/>
            <person name="Gonzalez J."/>
            <person name="Henrissat B."/>
            <person name="Kuo A."/>
            <person name="Liang C."/>
            <person name="Lipzen A."/>
            <person name="Lutzoni F."/>
            <person name="Magnuson J."/>
            <person name="Mondo S."/>
            <person name="Nolan M."/>
            <person name="Ohm R."/>
            <person name="Pangilinan J."/>
            <person name="Park H.-J."/>
            <person name="Ramirez L."/>
            <person name="Alfaro M."/>
            <person name="Sun H."/>
            <person name="Tritt A."/>
            <person name="Yoshinaga Y."/>
            <person name="Zwiers L.-H."/>
            <person name="Turgeon B."/>
            <person name="Goodwin S."/>
            <person name="Spatafora J."/>
            <person name="Crous P."/>
            <person name="Grigoriev I."/>
        </authorList>
    </citation>
    <scope>NUCLEOTIDE SEQUENCE [LARGE SCALE GENOMIC DNA]</scope>
    <source>
        <strain evidence="3">CBS 304.66</strain>
    </source>
</reference>
<evidence type="ECO:0000313" key="2">
    <source>
        <dbReference type="EMBL" id="KAF2265486.1"/>
    </source>
</evidence>
<keyword evidence="1" id="KW-0472">Membrane</keyword>
<dbReference type="EMBL" id="ML986605">
    <property type="protein sequence ID" value="KAF2265486.1"/>
    <property type="molecule type" value="Genomic_DNA"/>
</dbReference>
<accession>A0A9P4KB91</accession>
<name>A0A9P4KB91_9PLEO</name>